<evidence type="ECO:0000313" key="1">
    <source>
        <dbReference type="EnsemblPlants" id="AVESA.00010b.r2.6AG1069570.1.CDS"/>
    </source>
</evidence>
<name>A0ACD5YUH6_AVESA</name>
<organism evidence="1 2">
    <name type="scientific">Avena sativa</name>
    <name type="common">Oat</name>
    <dbReference type="NCBI Taxonomy" id="4498"/>
    <lineage>
        <taxon>Eukaryota</taxon>
        <taxon>Viridiplantae</taxon>
        <taxon>Streptophyta</taxon>
        <taxon>Embryophyta</taxon>
        <taxon>Tracheophyta</taxon>
        <taxon>Spermatophyta</taxon>
        <taxon>Magnoliopsida</taxon>
        <taxon>Liliopsida</taxon>
        <taxon>Poales</taxon>
        <taxon>Poaceae</taxon>
        <taxon>BOP clade</taxon>
        <taxon>Pooideae</taxon>
        <taxon>Poodae</taxon>
        <taxon>Poeae</taxon>
        <taxon>Poeae Chloroplast Group 1 (Aveneae type)</taxon>
        <taxon>Aveninae</taxon>
        <taxon>Avena</taxon>
    </lineage>
</organism>
<reference evidence="1" key="2">
    <citation type="submission" date="2025-09" db="UniProtKB">
        <authorList>
            <consortium name="EnsemblPlants"/>
        </authorList>
    </citation>
    <scope>IDENTIFICATION</scope>
</reference>
<keyword evidence="2" id="KW-1185">Reference proteome</keyword>
<accession>A0ACD5YUH6</accession>
<dbReference type="Proteomes" id="UP001732700">
    <property type="component" value="Chromosome 6A"/>
</dbReference>
<protein>
    <submittedName>
        <fullName evidence="1">Uncharacterized protein</fullName>
    </submittedName>
</protein>
<dbReference type="EnsemblPlants" id="AVESA.00010b.r2.6AG1069570.1">
    <property type="protein sequence ID" value="AVESA.00010b.r2.6AG1069570.1.CDS"/>
    <property type="gene ID" value="AVESA.00010b.r2.6AG1069570"/>
</dbReference>
<reference evidence="1" key="1">
    <citation type="submission" date="2021-05" db="EMBL/GenBank/DDBJ databases">
        <authorList>
            <person name="Scholz U."/>
            <person name="Mascher M."/>
            <person name="Fiebig A."/>
        </authorList>
    </citation>
    <scope>NUCLEOTIDE SEQUENCE [LARGE SCALE GENOMIC DNA]</scope>
</reference>
<evidence type="ECO:0000313" key="2">
    <source>
        <dbReference type="Proteomes" id="UP001732700"/>
    </source>
</evidence>
<sequence length="493" mass="56346">MKDVMGKLTKLRYLNLSMFLNPIFYYHSEDENHEYIQSCISSLGSLEHLDLSHNTFLSYLPGSPGKLSNLHTLDLSGCIRLKKIYGWMGEIESLKLSKCGGVESCVFAVHSNDSSSSSSSLVQLEHVNCQELEIRCLEKVKSMDEARMIMMAKKWKVERLKLCWTMGSQGQGSVDGNVLLEGLQPPESLKCLELHGYNGKTCFSSWWRKSACHLLHLVEVTMEDFPRCSIIPPLGLLPNLQKLILRRMASLRRIDLSDSNRKTFSRPTEFTIDDMEKLEELIMLPAADELVIRKCPKLCFGPLLPRARKLLIFGCNQVMASWHNKGTVHPTTSEPVVTQLVVESCHLPLSEWSLLHHLPGLHILTIKNCPHLTTFSQEIVRALSSLQTLCFSHCDEVPHDLGELSSLRELQLSDCAQLRQLPESLGDLKSLKKLAIERCPAISYMPEKLIILKDLHILDCPILEQWCEFERSIHDYYFEIKKRFLSQRDLNEW</sequence>
<proteinExistence type="predicted"/>